<protein>
    <submittedName>
        <fullName evidence="4">Alpha/beta-hydrolase</fullName>
    </submittedName>
</protein>
<evidence type="ECO:0000259" key="3">
    <source>
        <dbReference type="Pfam" id="PF00561"/>
    </source>
</evidence>
<name>A0A6G1L7B4_9PEZI</name>
<dbReference type="InterPro" id="IPR000073">
    <property type="entry name" value="AB_hydrolase_1"/>
</dbReference>
<dbReference type="SUPFAM" id="SSF53474">
    <property type="entry name" value="alpha/beta-Hydrolases"/>
    <property type="match status" value="1"/>
</dbReference>
<dbReference type="Gene3D" id="3.40.50.1820">
    <property type="entry name" value="alpha/beta hydrolase"/>
    <property type="match status" value="1"/>
</dbReference>
<dbReference type="AlphaFoldDB" id="A0A6G1L7B4"/>
<sequence length="340" mass="38476">MAVDKITPNDPRIKHGYCDVNGKEWHYLDSAPTIQPRGTIILIHGFPDLSLAWRYQIPFLNSLGFRTLALDCMGYGETGTSTHLHDFSFKTHAEAIAAIAKSIGASRIILGGHDWGGAVVYRAAQWYPELVSHAFSVATPYWGPSTGEFVGLEEVVRGPLPNFGYQVQFGSEERVVEGVVRERRMVRRFLCGLYGGKVGSGRRFMTPERGVDLDVLRGEEVGMTPLMSEEELDFYVDSFTRNGLEGPCNWYRTRRINFEDELRMPVEDRKGIQQPVLFIQALRDAILIPEMSRGMEDRIPRLTRGEVKAGHWALWQTPGEVNELIRAWMEGVVFGRRSKI</sequence>
<dbReference type="PRINTS" id="PR00412">
    <property type="entry name" value="EPOXHYDRLASE"/>
</dbReference>
<dbReference type="InterPro" id="IPR029058">
    <property type="entry name" value="AB_hydrolase_fold"/>
</dbReference>
<evidence type="ECO:0000256" key="1">
    <source>
        <dbReference type="ARBA" id="ARBA00022801"/>
    </source>
</evidence>
<gene>
    <name evidence="4" type="ORF">EJ03DRAFT_314508</name>
</gene>
<dbReference type="PANTHER" id="PTHR43329">
    <property type="entry name" value="EPOXIDE HYDROLASE"/>
    <property type="match status" value="1"/>
</dbReference>
<accession>A0A6G1L7B4</accession>
<proteinExistence type="inferred from homology"/>
<dbReference type="GO" id="GO:0016787">
    <property type="term" value="F:hydrolase activity"/>
    <property type="evidence" value="ECO:0007669"/>
    <property type="project" value="UniProtKB-KW"/>
</dbReference>
<keyword evidence="1 4" id="KW-0378">Hydrolase</keyword>
<keyword evidence="5" id="KW-1185">Reference proteome</keyword>
<comment type="similarity">
    <text evidence="2">Belongs to the AB hydrolase superfamily. Epoxide hydrolase family.</text>
</comment>
<evidence type="ECO:0000256" key="2">
    <source>
        <dbReference type="ARBA" id="ARBA00038334"/>
    </source>
</evidence>
<evidence type="ECO:0000313" key="5">
    <source>
        <dbReference type="Proteomes" id="UP000799436"/>
    </source>
</evidence>
<dbReference type="EMBL" id="ML995847">
    <property type="protein sequence ID" value="KAF2768134.1"/>
    <property type="molecule type" value="Genomic_DNA"/>
</dbReference>
<dbReference type="InterPro" id="IPR000639">
    <property type="entry name" value="Epox_hydrolase-like"/>
</dbReference>
<dbReference type="Pfam" id="PF00561">
    <property type="entry name" value="Abhydrolase_1"/>
    <property type="match status" value="1"/>
</dbReference>
<dbReference type="OrthoDB" id="408373at2759"/>
<reference evidence="4" key="1">
    <citation type="journal article" date="2020" name="Stud. Mycol.">
        <title>101 Dothideomycetes genomes: a test case for predicting lifestyles and emergence of pathogens.</title>
        <authorList>
            <person name="Haridas S."/>
            <person name="Albert R."/>
            <person name="Binder M."/>
            <person name="Bloem J."/>
            <person name="Labutti K."/>
            <person name="Salamov A."/>
            <person name="Andreopoulos B."/>
            <person name="Baker S."/>
            <person name="Barry K."/>
            <person name="Bills G."/>
            <person name="Bluhm B."/>
            <person name="Cannon C."/>
            <person name="Castanera R."/>
            <person name="Culley D."/>
            <person name="Daum C."/>
            <person name="Ezra D."/>
            <person name="Gonzalez J."/>
            <person name="Henrissat B."/>
            <person name="Kuo A."/>
            <person name="Liang C."/>
            <person name="Lipzen A."/>
            <person name="Lutzoni F."/>
            <person name="Magnuson J."/>
            <person name="Mondo S."/>
            <person name="Nolan M."/>
            <person name="Ohm R."/>
            <person name="Pangilinan J."/>
            <person name="Park H.-J."/>
            <person name="Ramirez L."/>
            <person name="Alfaro M."/>
            <person name="Sun H."/>
            <person name="Tritt A."/>
            <person name="Yoshinaga Y."/>
            <person name="Zwiers L.-H."/>
            <person name="Turgeon B."/>
            <person name="Goodwin S."/>
            <person name="Spatafora J."/>
            <person name="Crous P."/>
            <person name="Grigoriev I."/>
        </authorList>
    </citation>
    <scope>NUCLEOTIDE SEQUENCE</scope>
    <source>
        <strain evidence="4">CBS 116005</strain>
    </source>
</reference>
<organism evidence="4 5">
    <name type="scientific">Teratosphaeria nubilosa</name>
    <dbReference type="NCBI Taxonomy" id="161662"/>
    <lineage>
        <taxon>Eukaryota</taxon>
        <taxon>Fungi</taxon>
        <taxon>Dikarya</taxon>
        <taxon>Ascomycota</taxon>
        <taxon>Pezizomycotina</taxon>
        <taxon>Dothideomycetes</taxon>
        <taxon>Dothideomycetidae</taxon>
        <taxon>Mycosphaerellales</taxon>
        <taxon>Teratosphaeriaceae</taxon>
        <taxon>Teratosphaeria</taxon>
    </lineage>
</organism>
<evidence type="ECO:0000313" key="4">
    <source>
        <dbReference type="EMBL" id="KAF2768134.1"/>
    </source>
</evidence>
<dbReference type="Proteomes" id="UP000799436">
    <property type="component" value="Unassembled WGS sequence"/>
</dbReference>
<feature type="domain" description="AB hydrolase-1" evidence="3">
    <location>
        <begin position="39"/>
        <end position="316"/>
    </location>
</feature>